<dbReference type="InterPro" id="IPR015797">
    <property type="entry name" value="NUDIX_hydrolase-like_dom_sf"/>
</dbReference>
<reference evidence="2 3" key="1">
    <citation type="journal article" date="2020" name="Microbiol. Resour. Announc.">
        <title>Draft Genome Sequence of a Cladosporium Species Isolated from the Mesophotic Ascidian Didemnum maculosum.</title>
        <authorList>
            <person name="Gioti A."/>
            <person name="Siaperas R."/>
            <person name="Nikolaivits E."/>
            <person name="Le Goff G."/>
            <person name="Ouazzani J."/>
            <person name="Kotoulas G."/>
            <person name="Topakas E."/>
        </authorList>
    </citation>
    <scope>NUCLEOTIDE SEQUENCE [LARGE SCALE GENOMIC DNA]</scope>
    <source>
        <strain evidence="2 3">TM138-S3</strain>
    </source>
</reference>
<dbReference type="SUPFAM" id="SSF55811">
    <property type="entry name" value="Nudix"/>
    <property type="match status" value="1"/>
</dbReference>
<dbReference type="Proteomes" id="UP000803884">
    <property type="component" value="Unassembled WGS sequence"/>
</dbReference>
<dbReference type="AlphaFoldDB" id="A0AB34KGA7"/>
<dbReference type="GO" id="GO:0044715">
    <property type="term" value="F:8-oxo-dGDP phosphatase activity"/>
    <property type="evidence" value="ECO:0007669"/>
    <property type="project" value="UniProtKB-ARBA"/>
</dbReference>
<organism evidence="2 3">
    <name type="scientific">Cladosporium halotolerans</name>
    <dbReference type="NCBI Taxonomy" id="1052096"/>
    <lineage>
        <taxon>Eukaryota</taxon>
        <taxon>Fungi</taxon>
        <taxon>Dikarya</taxon>
        <taxon>Ascomycota</taxon>
        <taxon>Pezizomycotina</taxon>
        <taxon>Dothideomycetes</taxon>
        <taxon>Dothideomycetidae</taxon>
        <taxon>Cladosporiales</taxon>
        <taxon>Cladosporiaceae</taxon>
        <taxon>Cladosporium</taxon>
    </lineage>
</organism>
<dbReference type="Pfam" id="PF00293">
    <property type="entry name" value="NUDIX"/>
    <property type="match status" value="1"/>
</dbReference>
<dbReference type="EMBL" id="JAAQHG020000051">
    <property type="protein sequence ID" value="KAL1582400.1"/>
    <property type="molecule type" value="Genomic_DNA"/>
</dbReference>
<feature type="domain" description="Nudix hydrolase" evidence="1">
    <location>
        <begin position="137"/>
        <end position="285"/>
    </location>
</feature>
<evidence type="ECO:0000259" key="1">
    <source>
        <dbReference type="PROSITE" id="PS51462"/>
    </source>
</evidence>
<accession>A0AB34KGA7</accession>
<proteinExistence type="predicted"/>
<sequence length="319" mass="35767">MPDGEQSSSKVTYLSLVASCDDFPYGPAADKYYQLYLPNDDEPHGYMLPETVQKMPWTTDFEVQHSHPRKVLVLDKSKGRDTANAVNEAFSAVVTSCIEQSLFHVLVGQHSEPFAVVGARYDKPVYVERFAAALFGVTTRGAHMVAYHRDKNGMKVWVPRRAAHLYTYPNMLDTTVAGGVKSGVPPFQTIVEESDEEASLPEDLVRQRAVCRGVISHMNVTGQDFPGEQGLVTPDYVYVYDIELPQDVIPKPHDDEVNSFTLMSVDELQAALLHEEFKPDSAAVLVDFLIRHGVITPENEPEFVEISMRLHRRLPFRTG</sequence>
<name>A0AB34KGA7_9PEZI</name>
<dbReference type="PROSITE" id="PS51462">
    <property type="entry name" value="NUDIX"/>
    <property type="match status" value="1"/>
</dbReference>
<gene>
    <name evidence="2" type="ORF">WHR41_08926</name>
</gene>
<evidence type="ECO:0000313" key="2">
    <source>
        <dbReference type="EMBL" id="KAL1582400.1"/>
    </source>
</evidence>
<dbReference type="CDD" id="cd03676">
    <property type="entry name" value="NUDIX_Tnr3_like"/>
    <property type="match status" value="1"/>
</dbReference>
<dbReference type="PANTHER" id="PTHR13622:SF8">
    <property type="entry name" value="THIAMIN PYROPHOSPHOKINASE 1"/>
    <property type="match status" value="1"/>
</dbReference>
<keyword evidence="3" id="KW-1185">Reference proteome</keyword>
<dbReference type="RefSeq" id="XP_069225507.1">
    <property type="nucleotide sequence ID" value="XM_069377530.1"/>
</dbReference>
<dbReference type="PANTHER" id="PTHR13622">
    <property type="entry name" value="THIAMIN PYROPHOSPHOKINASE"/>
    <property type="match status" value="1"/>
</dbReference>
<dbReference type="InterPro" id="IPR000086">
    <property type="entry name" value="NUDIX_hydrolase_dom"/>
</dbReference>
<dbReference type="GeneID" id="96010368"/>
<dbReference type="FunFam" id="3.90.79.10:FF:000019">
    <property type="entry name" value="Thiamin pyrophosphokinase, putative"/>
    <property type="match status" value="1"/>
</dbReference>
<dbReference type="Gene3D" id="3.90.79.10">
    <property type="entry name" value="Nucleoside Triphosphate Pyrophosphohydrolase"/>
    <property type="match status" value="1"/>
</dbReference>
<evidence type="ECO:0000313" key="3">
    <source>
        <dbReference type="Proteomes" id="UP000803884"/>
    </source>
</evidence>
<comment type="caution">
    <text evidence="2">The sequence shown here is derived from an EMBL/GenBank/DDBJ whole genome shotgun (WGS) entry which is preliminary data.</text>
</comment>
<protein>
    <recommendedName>
        <fullName evidence="1">Nudix hydrolase domain-containing protein</fullName>
    </recommendedName>
</protein>